<dbReference type="InterPro" id="IPR012337">
    <property type="entry name" value="RNaseH-like_sf"/>
</dbReference>
<sequence length="173" mass="19683">MLNSGELETGTGANQIRTLTRPGATRWSSHYSSVNRLIDMFGATHTVLENTMNNWLNNSIRGEAKELMELDNRFQDQTMELLALSSTLDPTNHFESFNIDDICTLAKKFYPASTERAFSAMKLVKTSLRNKMDDDFLANCFVIYIERELADTIDSESIIDIFYALKPRSAPLR</sequence>
<keyword evidence="2" id="KW-1185">Reference proteome</keyword>
<gene>
    <name evidence="1" type="ORF">Ddye_012299</name>
</gene>
<reference evidence="1" key="1">
    <citation type="journal article" date="2023" name="Plant J.">
        <title>Genome sequences and population genomics provide insights into the demographic history, inbreeding, and mutation load of two 'living fossil' tree species of Dipteronia.</title>
        <authorList>
            <person name="Feng Y."/>
            <person name="Comes H.P."/>
            <person name="Chen J."/>
            <person name="Zhu S."/>
            <person name="Lu R."/>
            <person name="Zhang X."/>
            <person name="Li P."/>
            <person name="Qiu J."/>
            <person name="Olsen K.M."/>
            <person name="Qiu Y."/>
        </authorList>
    </citation>
    <scope>NUCLEOTIDE SEQUENCE</scope>
    <source>
        <strain evidence="1">KIB01</strain>
    </source>
</reference>
<evidence type="ECO:0000313" key="1">
    <source>
        <dbReference type="EMBL" id="KAK2652443.1"/>
    </source>
</evidence>
<protein>
    <recommendedName>
        <fullName evidence="3">HAT C-terminal dimerisation domain-containing protein</fullName>
    </recommendedName>
</protein>
<dbReference type="PANTHER" id="PTHR11697:SF230">
    <property type="entry name" value="ZINC FINGER, MYM DOMAIN CONTAINING 1"/>
    <property type="match status" value="1"/>
</dbReference>
<dbReference type="EMBL" id="JANJYI010000004">
    <property type="protein sequence ID" value="KAK2652443.1"/>
    <property type="molecule type" value="Genomic_DNA"/>
</dbReference>
<proteinExistence type="predicted"/>
<organism evidence="1 2">
    <name type="scientific">Dipteronia dyeriana</name>
    <dbReference type="NCBI Taxonomy" id="168575"/>
    <lineage>
        <taxon>Eukaryota</taxon>
        <taxon>Viridiplantae</taxon>
        <taxon>Streptophyta</taxon>
        <taxon>Embryophyta</taxon>
        <taxon>Tracheophyta</taxon>
        <taxon>Spermatophyta</taxon>
        <taxon>Magnoliopsida</taxon>
        <taxon>eudicotyledons</taxon>
        <taxon>Gunneridae</taxon>
        <taxon>Pentapetalae</taxon>
        <taxon>rosids</taxon>
        <taxon>malvids</taxon>
        <taxon>Sapindales</taxon>
        <taxon>Sapindaceae</taxon>
        <taxon>Hippocastanoideae</taxon>
        <taxon>Acereae</taxon>
        <taxon>Dipteronia</taxon>
    </lineage>
</organism>
<comment type="caution">
    <text evidence="1">The sequence shown here is derived from an EMBL/GenBank/DDBJ whole genome shotgun (WGS) entry which is preliminary data.</text>
</comment>
<dbReference type="SUPFAM" id="SSF53098">
    <property type="entry name" value="Ribonuclease H-like"/>
    <property type="match status" value="1"/>
</dbReference>
<accession>A0AAD9X424</accession>
<evidence type="ECO:0008006" key="3">
    <source>
        <dbReference type="Google" id="ProtNLM"/>
    </source>
</evidence>
<dbReference type="InterPro" id="IPR055298">
    <property type="entry name" value="AtLOH3-like"/>
</dbReference>
<dbReference type="AlphaFoldDB" id="A0AAD9X424"/>
<dbReference type="Proteomes" id="UP001280121">
    <property type="component" value="Unassembled WGS sequence"/>
</dbReference>
<dbReference type="PANTHER" id="PTHR11697">
    <property type="entry name" value="GENERAL TRANSCRIPTION FACTOR 2-RELATED ZINC FINGER PROTEIN"/>
    <property type="match status" value="1"/>
</dbReference>
<name>A0AAD9X424_9ROSI</name>
<evidence type="ECO:0000313" key="2">
    <source>
        <dbReference type="Proteomes" id="UP001280121"/>
    </source>
</evidence>